<keyword evidence="2" id="KW-0012">Acyltransferase</keyword>
<dbReference type="Pfam" id="PF00583">
    <property type="entry name" value="Acetyltransf_1"/>
    <property type="match status" value="1"/>
</dbReference>
<proteinExistence type="predicted"/>
<dbReference type="InterPro" id="IPR051556">
    <property type="entry name" value="N-term/lysine_N-AcTrnsfr"/>
</dbReference>
<dbReference type="GO" id="GO:0008080">
    <property type="term" value="F:N-acetyltransferase activity"/>
    <property type="evidence" value="ECO:0007669"/>
    <property type="project" value="TreeGrafter"/>
</dbReference>
<dbReference type="Gene3D" id="3.40.630.30">
    <property type="match status" value="1"/>
</dbReference>
<evidence type="ECO:0000256" key="2">
    <source>
        <dbReference type="ARBA" id="ARBA00023315"/>
    </source>
</evidence>
<dbReference type="PROSITE" id="PS51186">
    <property type="entry name" value="GNAT"/>
    <property type="match status" value="1"/>
</dbReference>
<dbReference type="GO" id="GO:0007064">
    <property type="term" value="P:mitotic sister chromatid cohesion"/>
    <property type="evidence" value="ECO:0007669"/>
    <property type="project" value="TreeGrafter"/>
</dbReference>
<dbReference type="PANTHER" id="PTHR42919">
    <property type="entry name" value="N-ALPHA-ACETYLTRANSFERASE"/>
    <property type="match status" value="1"/>
</dbReference>
<dbReference type="InterPro" id="IPR016181">
    <property type="entry name" value="Acyl_CoA_acyltransferase"/>
</dbReference>
<evidence type="ECO:0000313" key="4">
    <source>
        <dbReference type="EMBL" id="CAE0128796.1"/>
    </source>
</evidence>
<dbReference type="AlphaFoldDB" id="A0A7S3BC36"/>
<dbReference type="CDD" id="cd04301">
    <property type="entry name" value="NAT_SF"/>
    <property type="match status" value="1"/>
</dbReference>
<dbReference type="SUPFAM" id="SSF55729">
    <property type="entry name" value="Acyl-CoA N-acyltransferases (Nat)"/>
    <property type="match status" value="1"/>
</dbReference>
<keyword evidence="1" id="KW-0808">Transferase</keyword>
<evidence type="ECO:0000259" key="3">
    <source>
        <dbReference type="PROSITE" id="PS51186"/>
    </source>
</evidence>
<organism evidence="4">
    <name type="scientific">Haptolina ericina</name>
    <dbReference type="NCBI Taxonomy" id="156174"/>
    <lineage>
        <taxon>Eukaryota</taxon>
        <taxon>Haptista</taxon>
        <taxon>Haptophyta</taxon>
        <taxon>Prymnesiophyceae</taxon>
        <taxon>Prymnesiales</taxon>
        <taxon>Prymnesiaceae</taxon>
        <taxon>Haptolina</taxon>
    </lineage>
</organism>
<sequence>MSNLAVCEGSRRRGVGQLLVSECEAEVMRWGGEELWLEVSLDNAKAISFYQRLGYCFVEETSGREVVRRPFNFEVTTVPRGLMSKALRSAVTDVTLSPIGKPTKPQLVPLALC</sequence>
<reference evidence="4" key="1">
    <citation type="submission" date="2021-01" db="EMBL/GenBank/DDBJ databases">
        <authorList>
            <person name="Corre E."/>
            <person name="Pelletier E."/>
            <person name="Niang G."/>
            <person name="Scheremetjew M."/>
            <person name="Finn R."/>
            <person name="Kale V."/>
            <person name="Holt S."/>
            <person name="Cochrane G."/>
            <person name="Meng A."/>
            <person name="Brown T."/>
            <person name="Cohen L."/>
        </authorList>
    </citation>
    <scope>NUCLEOTIDE SEQUENCE</scope>
    <source>
        <strain evidence="4">CCMP281</strain>
    </source>
</reference>
<feature type="domain" description="N-acetyltransferase" evidence="3">
    <location>
        <begin position="1"/>
        <end position="88"/>
    </location>
</feature>
<dbReference type="PANTHER" id="PTHR42919:SF8">
    <property type="entry name" value="N-ALPHA-ACETYLTRANSFERASE 50"/>
    <property type="match status" value="1"/>
</dbReference>
<dbReference type="InterPro" id="IPR000182">
    <property type="entry name" value="GNAT_dom"/>
</dbReference>
<evidence type="ECO:0000256" key="1">
    <source>
        <dbReference type="ARBA" id="ARBA00022679"/>
    </source>
</evidence>
<dbReference type="GO" id="GO:0031415">
    <property type="term" value="C:NatA complex"/>
    <property type="evidence" value="ECO:0007669"/>
    <property type="project" value="TreeGrafter"/>
</dbReference>
<accession>A0A7S3BC36</accession>
<protein>
    <recommendedName>
        <fullName evidence="3">N-acetyltransferase domain-containing protein</fullName>
    </recommendedName>
</protein>
<name>A0A7S3BC36_9EUKA</name>
<gene>
    <name evidence="4" type="ORF">HERI1096_LOCUS27300</name>
</gene>
<dbReference type="EMBL" id="HBHX01049364">
    <property type="protein sequence ID" value="CAE0128796.1"/>
    <property type="molecule type" value="Transcribed_RNA"/>
</dbReference>